<sequence>MLAIAAVGSLALTLVRAAEPAVPEIFKEADLALGAKLIAEHRCTECHTRHMGGSGGEDIYNPQGRIRDAGALRGMVEGCNTQLKLQMFPEEVTAVAAVLNQRHYRFIR</sequence>
<dbReference type="InterPro" id="IPR009056">
    <property type="entry name" value="Cyt_c-like_dom"/>
</dbReference>
<feature type="domain" description="Cytochrome c" evidence="6">
    <location>
        <begin position="29"/>
        <end position="103"/>
    </location>
</feature>
<keyword evidence="3 4" id="KW-0408">Iron</keyword>
<gene>
    <name evidence="7" type="ORF">KAK03_09910</name>
</gene>
<feature type="chain" id="PRO_5037437946" description="Cytochrome c domain-containing protein" evidence="5">
    <location>
        <begin position="18"/>
        <end position="108"/>
    </location>
</feature>
<comment type="caution">
    <text evidence="7">The sequence shown here is derived from an EMBL/GenBank/DDBJ whole genome shotgun (WGS) entry which is preliminary data.</text>
</comment>
<evidence type="ECO:0000256" key="3">
    <source>
        <dbReference type="ARBA" id="ARBA00023004"/>
    </source>
</evidence>
<evidence type="ECO:0000256" key="5">
    <source>
        <dbReference type="SAM" id="SignalP"/>
    </source>
</evidence>
<evidence type="ECO:0000313" key="8">
    <source>
        <dbReference type="Proteomes" id="UP000676246"/>
    </source>
</evidence>
<dbReference type="SUPFAM" id="SSF46626">
    <property type="entry name" value="Cytochrome c"/>
    <property type="match status" value="1"/>
</dbReference>
<keyword evidence="8" id="KW-1185">Reference proteome</keyword>
<dbReference type="Proteomes" id="UP000676246">
    <property type="component" value="Unassembled WGS sequence"/>
</dbReference>
<dbReference type="Gene3D" id="1.10.760.10">
    <property type="entry name" value="Cytochrome c-like domain"/>
    <property type="match status" value="1"/>
</dbReference>
<protein>
    <recommendedName>
        <fullName evidence="6">Cytochrome c domain-containing protein</fullName>
    </recommendedName>
</protein>
<evidence type="ECO:0000256" key="1">
    <source>
        <dbReference type="ARBA" id="ARBA00022617"/>
    </source>
</evidence>
<dbReference type="InterPro" id="IPR036909">
    <property type="entry name" value="Cyt_c-like_dom_sf"/>
</dbReference>
<evidence type="ECO:0000256" key="4">
    <source>
        <dbReference type="PROSITE-ProRule" id="PRU00433"/>
    </source>
</evidence>
<evidence type="ECO:0000259" key="6">
    <source>
        <dbReference type="PROSITE" id="PS51007"/>
    </source>
</evidence>
<keyword evidence="5" id="KW-0732">Signal</keyword>
<evidence type="ECO:0000313" key="7">
    <source>
        <dbReference type="EMBL" id="MBQ0930804.1"/>
    </source>
</evidence>
<accession>A0A940Y5Z0</accession>
<keyword evidence="1 4" id="KW-0349">Heme</keyword>
<dbReference type="GO" id="GO:0009055">
    <property type="term" value="F:electron transfer activity"/>
    <property type="evidence" value="ECO:0007669"/>
    <property type="project" value="InterPro"/>
</dbReference>
<name>A0A940Y5Z0_9BURK</name>
<keyword evidence="2 4" id="KW-0479">Metal-binding</keyword>
<proteinExistence type="predicted"/>
<dbReference type="PROSITE" id="PS51007">
    <property type="entry name" value="CYTC"/>
    <property type="match status" value="1"/>
</dbReference>
<dbReference type="EMBL" id="JAGQDD010000005">
    <property type="protein sequence ID" value="MBQ0930804.1"/>
    <property type="molecule type" value="Genomic_DNA"/>
</dbReference>
<dbReference type="AlphaFoldDB" id="A0A940Y5Z0"/>
<feature type="signal peptide" evidence="5">
    <location>
        <begin position="1"/>
        <end position="17"/>
    </location>
</feature>
<reference evidence="7 8" key="1">
    <citation type="submission" date="2021-04" db="EMBL/GenBank/DDBJ databases">
        <title>The genome sequence of Ideonella sp. 3Y2.</title>
        <authorList>
            <person name="Liu Y."/>
        </authorList>
    </citation>
    <scope>NUCLEOTIDE SEQUENCE [LARGE SCALE GENOMIC DNA]</scope>
    <source>
        <strain evidence="7 8">3Y2</strain>
    </source>
</reference>
<dbReference type="GO" id="GO:0046872">
    <property type="term" value="F:metal ion binding"/>
    <property type="evidence" value="ECO:0007669"/>
    <property type="project" value="UniProtKB-KW"/>
</dbReference>
<evidence type="ECO:0000256" key="2">
    <source>
        <dbReference type="ARBA" id="ARBA00022723"/>
    </source>
</evidence>
<organism evidence="7 8">
    <name type="scientific">Ideonella alba</name>
    <dbReference type="NCBI Taxonomy" id="2824118"/>
    <lineage>
        <taxon>Bacteria</taxon>
        <taxon>Pseudomonadati</taxon>
        <taxon>Pseudomonadota</taxon>
        <taxon>Betaproteobacteria</taxon>
        <taxon>Burkholderiales</taxon>
        <taxon>Sphaerotilaceae</taxon>
        <taxon>Ideonella</taxon>
    </lineage>
</organism>
<dbReference type="GO" id="GO:0020037">
    <property type="term" value="F:heme binding"/>
    <property type="evidence" value="ECO:0007669"/>
    <property type="project" value="InterPro"/>
</dbReference>